<sequence>MGSLRHHLLLLVALLCSVSVQSKTSSFSTSSVVLLLKTQKIDSGLIANPANKLSFHHNVTLTVTLSVGTPAQNVSMVLDTGSELSWLHCKKSVNVNSIFDPLQSTSYSPIPCNSPTCRTRTRDLTVPVSCDSKKLCHAAISYADATSIEGNLALETFHIGGSSIPGVVFGCMDSGFSSSGEEDSKTTGLLGMNRGSLSFITQMGYPKFSYCISGQDSSGVLLLGEVKTSWLKPLSYTPLVQVPSVPLPYFDRVAYSVHLEGIKVGSKLLSLPRSILEPDHTGAGQTMVDSGTQFSFLLGPAYTALRNEFKAQTRGILRPLEDPNYVFQDTMDLCFLMPLSQKSLPPLPAVTLVLQGADMTVSTEQLLYRVPGGARGSDGIHCFTFGNSDLLGIEAYVIGNHHQQNMWMEFDLAQSRFTSPSPQTLVAVNPSPPLTLIVLFIRTELVALLVGCRRCAQCMSARCVVVVAYHCWREGHCCCRRYLLLPWLLTISNQVMCIFLMNNCYDFHKMIYKS</sequence>
<evidence type="ECO:0000313" key="10">
    <source>
        <dbReference type="Proteomes" id="UP001279734"/>
    </source>
</evidence>
<dbReference type="PANTHER" id="PTHR47965:SF49">
    <property type="entry name" value="EUKARYOTIC ASPARTYL PROTEASE FAMILY PROTEIN"/>
    <property type="match status" value="1"/>
</dbReference>
<dbReference type="InterPro" id="IPR021109">
    <property type="entry name" value="Peptidase_aspartic_dom_sf"/>
</dbReference>
<comment type="similarity">
    <text evidence="1">Belongs to the peptidase A1 family.</text>
</comment>
<feature type="active site" evidence="6">
    <location>
        <position position="79"/>
    </location>
</feature>
<protein>
    <recommendedName>
        <fullName evidence="8">Peptidase A1 domain-containing protein</fullName>
    </recommendedName>
</protein>
<evidence type="ECO:0000256" key="1">
    <source>
        <dbReference type="ARBA" id="ARBA00007447"/>
    </source>
</evidence>
<evidence type="ECO:0000256" key="3">
    <source>
        <dbReference type="ARBA" id="ARBA00022750"/>
    </source>
</evidence>
<dbReference type="InterPro" id="IPR032799">
    <property type="entry name" value="TAXi_C"/>
</dbReference>
<accession>A0AAD3S505</accession>
<feature type="domain" description="Peptidase A1" evidence="8">
    <location>
        <begin position="61"/>
        <end position="420"/>
    </location>
</feature>
<feature type="signal peptide" evidence="7">
    <location>
        <begin position="1"/>
        <end position="22"/>
    </location>
</feature>
<dbReference type="Gene3D" id="2.40.70.10">
    <property type="entry name" value="Acid Proteases"/>
    <property type="match status" value="2"/>
</dbReference>
<dbReference type="CDD" id="cd05476">
    <property type="entry name" value="pepsin_A_like_plant"/>
    <property type="match status" value="1"/>
</dbReference>
<feature type="chain" id="PRO_5041903924" description="Peptidase A1 domain-containing protein" evidence="7">
    <location>
        <begin position="23"/>
        <end position="514"/>
    </location>
</feature>
<evidence type="ECO:0000256" key="4">
    <source>
        <dbReference type="ARBA" id="ARBA00022801"/>
    </source>
</evidence>
<evidence type="ECO:0000256" key="2">
    <source>
        <dbReference type="ARBA" id="ARBA00022670"/>
    </source>
</evidence>
<dbReference type="PROSITE" id="PS51767">
    <property type="entry name" value="PEPTIDASE_A1"/>
    <property type="match status" value="1"/>
</dbReference>
<keyword evidence="3" id="KW-0064">Aspartyl protease</keyword>
<keyword evidence="7" id="KW-0732">Signal</keyword>
<evidence type="ECO:0000256" key="6">
    <source>
        <dbReference type="PIRSR" id="PIRSR601461-1"/>
    </source>
</evidence>
<evidence type="ECO:0000256" key="7">
    <source>
        <dbReference type="SAM" id="SignalP"/>
    </source>
</evidence>
<dbReference type="InterPro" id="IPR032861">
    <property type="entry name" value="TAXi_N"/>
</dbReference>
<dbReference type="Pfam" id="PF14543">
    <property type="entry name" value="TAXi_N"/>
    <property type="match status" value="1"/>
</dbReference>
<reference evidence="9" key="1">
    <citation type="submission" date="2023-05" db="EMBL/GenBank/DDBJ databases">
        <title>Nepenthes gracilis genome sequencing.</title>
        <authorList>
            <person name="Fukushima K."/>
        </authorList>
    </citation>
    <scope>NUCLEOTIDE SEQUENCE</scope>
    <source>
        <strain evidence="9">SING2019-196</strain>
    </source>
</reference>
<proteinExistence type="inferred from homology"/>
<name>A0AAD3S505_NEPGR</name>
<keyword evidence="5" id="KW-0325">Glycoprotein</keyword>
<dbReference type="FunFam" id="2.40.70.10:FF:000073">
    <property type="entry name" value="Aspartic proteinase PCS1"/>
    <property type="match status" value="1"/>
</dbReference>
<dbReference type="Proteomes" id="UP001279734">
    <property type="component" value="Unassembled WGS sequence"/>
</dbReference>
<evidence type="ECO:0000256" key="5">
    <source>
        <dbReference type="ARBA" id="ARBA00023180"/>
    </source>
</evidence>
<keyword evidence="4" id="KW-0378">Hydrolase</keyword>
<feature type="active site" evidence="6">
    <location>
        <position position="289"/>
    </location>
</feature>
<dbReference type="InterPro" id="IPR001461">
    <property type="entry name" value="Aspartic_peptidase_A1"/>
</dbReference>
<keyword evidence="10" id="KW-1185">Reference proteome</keyword>
<evidence type="ECO:0000313" key="9">
    <source>
        <dbReference type="EMBL" id="GMH04262.1"/>
    </source>
</evidence>
<organism evidence="9 10">
    <name type="scientific">Nepenthes gracilis</name>
    <name type="common">Slender pitcher plant</name>
    <dbReference type="NCBI Taxonomy" id="150966"/>
    <lineage>
        <taxon>Eukaryota</taxon>
        <taxon>Viridiplantae</taxon>
        <taxon>Streptophyta</taxon>
        <taxon>Embryophyta</taxon>
        <taxon>Tracheophyta</taxon>
        <taxon>Spermatophyta</taxon>
        <taxon>Magnoliopsida</taxon>
        <taxon>eudicotyledons</taxon>
        <taxon>Gunneridae</taxon>
        <taxon>Pentapetalae</taxon>
        <taxon>Caryophyllales</taxon>
        <taxon>Nepenthaceae</taxon>
        <taxon>Nepenthes</taxon>
    </lineage>
</organism>
<dbReference type="PANTHER" id="PTHR47965">
    <property type="entry name" value="ASPARTYL PROTEASE-RELATED"/>
    <property type="match status" value="1"/>
</dbReference>
<dbReference type="GO" id="GO:0006508">
    <property type="term" value="P:proteolysis"/>
    <property type="evidence" value="ECO:0007669"/>
    <property type="project" value="UniProtKB-KW"/>
</dbReference>
<evidence type="ECO:0000259" key="8">
    <source>
        <dbReference type="PROSITE" id="PS51767"/>
    </source>
</evidence>
<dbReference type="InterPro" id="IPR034161">
    <property type="entry name" value="Pepsin-like_plant"/>
</dbReference>
<dbReference type="Pfam" id="PF14541">
    <property type="entry name" value="TAXi_C"/>
    <property type="match status" value="1"/>
</dbReference>
<gene>
    <name evidence="9" type="ORF">Nepgr_006101</name>
</gene>
<dbReference type="PRINTS" id="PR00792">
    <property type="entry name" value="PEPSIN"/>
</dbReference>
<dbReference type="EMBL" id="BSYO01000005">
    <property type="protein sequence ID" value="GMH04262.1"/>
    <property type="molecule type" value="Genomic_DNA"/>
</dbReference>
<dbReference type="InterPro" id="IPR033121">
    <property type="entry name" value="PEPTIDASE_A1"/>
</dbReference>
<dbReference type="SUPFAM" id="SSF50630">
    <property type="entry name" value="Acid proteases"/>
    <property type="match status" value="1"/>
</dbReference>
<comment type="caution">
    <text evidence="9">The sequence shown here is derived from an EMBL/GenBank/DDBJ whole genome shotgun (WGS) entry which is preliminary data.</text>
</comment>
<keyword evidence="2" id="KW-0645">Protease</keyword>
<dbReference type="GO" id="GO:0004190">
    <property type="term" value="F:aspartic-type endopeptidase activity"/>
    <property type="evidence" value="ECO:0007669"/>
    <property type="project" value="UniProtKB-KW"/>
</dbReference>
<dbReference type="AlphaFoldDB" id="A0AAD3S505"/>